<protein>
    <submittedName>
        <fullName evidence="2">Uncharacterized protein</fullName>
    </submittedName>
</protein>
<name>A0A1S1H762_9SPHN</name>
<dbReference type="AlphaFoldDB" id="A0A1S1H762"/>
<reference evidence="2 3" key="1">
    <citation type="submission" date="2016-09" db="EMBL/GenBank/DDBJ databases">
        <title>Metabolic pathway, cell adaptation mechanisms and a novel monoxygenase revealed through proteogenomic-transcription analysis of a Sphingomonas haloaromaticamans strain degrading the fungicide ortho-phenylphenol.</title>
        <authorList>
            <person name="Perruchon C."/>
            <person name="Papadopoulou E.S."/>
            <person name="Rousidou C."/>
            <person name="Vasileiadis S."/>
            <person name="Tanou G."/>
            <person name="Amoutzias G."/>
            <person name="Molassiotis A."/>
            <person name="Karpouzas D.G."/>
        </authorList>
    </citation>
    <scope>NUCLEOTIDE SEQUENCE [LARGE SCALE GENOMIC DNA]</scope>
    <source>
        <strain evidence="2 3">P3</strain>
    </source>
</reference>
<keyword evidence="1" id="KW-0472">Membrane</keyword>
<dbReference type="Proteomes" id="UP000179467">
    <property type="component" value="Unassembled WGS sequence"/>
</dbReference>
<accession>A0A1S1H762</accession>
<evidence type="ECO:0000256" key="1">
    <source>
        <dbReference type="SAM" id="Phobius"/>
    </source>
</evidence>
<feature type="transmembrane region" description="Helical" evidence="1">
    <location>
        <begin position="47"/>
        <end position="69"/>
    </location>
</feature>
<organism evidence="2 3">
    <name type="scientific">Edaphosphingomonas haloaromaticamans</name>
    <dbReference type="NCBI Taxonomy" id="653954"/>
    <lineage>
        <taxon>Bacteria</taxon>
        <taxon>Pseudomonadati</taxon>
        <taxon>Pseudomonadota</taxon>
        <taxon>Alphaproteobacteria</taxon>
        <taxon>Sphingomonadales</taxon>
        <taxon>Rhizorhabdaceae</taxon>
        <taxon>Edaphosphingomonas</taxon>
    </lineage>
</organism>
<dbReference type="OrthoDB" id="7466597at2"/>
<evidence type="ECO:0000313" key="2">
    <source>
        <dbReference type="EMBL" id="OHT17937.1"/>
    </source>
</evidence>
<dbReference type="RefSeq" id="WP_070936293.1">
    <property type="nucleotide sequence ID" value="NZ_MIPT01000002.1"/>
</dbReference>
<proteinExistence type="predicted"/>
<sequence>MGIDDRDYMRARHRQRANRTRWNEGRGRIEAAWLDPRHQRYRRQPSAAAIAVRFALPVLSLLLILIPFYGDAQRHGWIPDLEPAQPFPESGSVTVGANVIGLIKRSNLTIEAADSNTVVQLVDPDTNAHALSIYVAANDRVSLPVPAGTYRVRLIEGRKWHGAKRYFGPNTSYETVASLIEFTPTMGHVIDLHRRPGGNLETRMMGSRPAPL</sequence>
<dbReference type="EMBL" id="MIPT01000002">
    <property type="protein sequence ID" value="OHT17937.1"/>
    <property type="molecule type" value="Genomic_DNA"/>
</dbReference>
<keyword evidence="1" id="KW-1133">Transmembrane helix</keyword>
<gene>
    <name evidence="2" type="ORF">BHE75_04441</name>
</gene>
<evidence type="ECO:0000313" key="3">
    <source>
        <dbReference type="Proteomes" id="UP000179467"/>
    </source>
</evidence>
<keyword evidence="1" id="KW-0812">Transmembrane</keyword>
<comment type="caution">
    <text evidence="2">The sequence shown here is derived from an EMBL/GenBank/DDBJ whole genome shotgun (WGS) entry which is preliminary data.</text>
</comment>
<keyword evidence="3" id="KW-1185">Reference proteome</keyword>